<reference evidence="1 2" key="1">
    <citation type="journal article" date="2015" name="Proc. Natl. Acad. Sci. U.S.A.">
        <title>The resurrection genome of Boea hygrometrica: A blueprint for survival of dehydration.</title>
        <authorList>
            <person name="Xiao L."/>
            <person name="Yang G."/>
            <person name="Zhang L."/>
            <person name="Yang X."/>
            <person name="Zhao S."/>
            <person name="Ji Z."/>
            <person name="Zhou Q."/>
            <person name="Hu M."/>
            <person name="Wang Y."/>
            <person name="Chen M."/>
            <person name="Xu Y."/>
            <person name="Jin H."/>
            <person name="Xiao X."/>
            <person name="Hu G."/>
            <person name="Bao F."/>
            <person name="Hu Y."/>
            <person name="Wan P."/>
            <person name="Li L."/>
            <person name="Deng X."/>
            <person name="Kuang T."/>
            <person name="Xiang C."/>
            <person name="Zhu J.K."/>
            <person name="Oliver M.J."/>
            <person name="He Y."/>
        </authorList>
    </citation>
    <scope>NUCLEOTIDE SEQUENCE [LARGE SCALE GENOMIC DNA]</scope>
    <source>
        <strain evidence="2">cv. XS01</strain>
    </source>
</reference>
<keyword evidence="2" id="KW-1185">Reference proteome</keyword>
<gene>
    <name evidence="1" type="ORF">F511_04998</name>
</gene>
<dbReference type="AlphaFoldDB" id="A0A2Z7AUQ4"/>
<proteinExistence type="predicted"/>
<evidence type="ECO:0000313" key="1">
    <source>
        <dbReference type="EMBL" id="KZV23159.1"/>
    </source>
</evidence>
<accession>A0A2Z7AUQ4</accession>
<sequence length="84" mass="9193">MAGIGNNEMSRDELAYRANGYLNQLIEAVGSSTLEQAISELVNFLDSVSKSVISEVETEESGKTAYEILDKIHQFVSLPSLNQV</sequence>
<evidence type="ECO:0000313" key="2">
    <source>
        <dbReference type="Proteomes" id="UP000250235"/>
    </source>
</evidence>
<name>A0A2Z7AUQ4_9LAMI</name>
<dbReference type="Proteomes" id="UP000250235">
    <property type="component" value="Unassembled WGS sequence"/>
</dbReference>
<dbReference type="EMBL" id="KV013947">
    <property type="protein sequence ID" value="KZV23159.1"/>
    <property type="molecule type" value="Genomic_DNA"/>
</dbReference>
<organism evidence="1 2">
    <name type="scientific">Dorcoceras hygrometricum</name>
    <dbReference type="NCBI Taxonomy" id="472368"/>
    <lineage>
        <taxon>Eukaryota</taxon>
        <taxon>Viridiplantae</taxon>
        <taxon>Streptophyta</taxon>
        <taxon>Embryophyta</taxon>
        <taxon>Tracheophyta</taxon>
        <taxon>Spermatophyta</taxon>
        <taxon>Magnoliopsida</taxon>
        <taxon>eudicotyledons</taxon>
        <taxon>Gunneridae</taxon>
        <taxon>Pentapetalae</taxon>
        <taxon>asterids</taxon>
        <taxon>lamiids</taxon>
        <taxon>Lamiales</taxon>
        <taxon>Gesneriaceae</taxon>
        <taxon>Didymocarpoideae</taxon>
        <taxon>Trichosporeae</taxon>
        <taxon>Loxocarpinae</taxon>
        <taxon>Dorcoceras</taxon>
    </lineage>
</organism>
<protein>
    <submittedName>
        <fullName evidence="1">Aberrant root formation protein 4</fullName>
    </submittedName>
</protein>